<dbReference type="EMBL" id="GCKF01020240">
    <property type="protein sequence ID" value="JAG98674.1"/>
    <property type="molecule type" value="Transcribed_RNA"/>
</dbReference>
<evidence type="ECO:0000256" key="4">
    <source>
        <dbReference type="ARBA" id="ARBA00010609"/>
    </source>
</evidence>
<dbReference type="InterPro" id="IPR011706">
    <property type="entry name" value="Cu-oxidase_C"/>
</dbReference>
<keyword evidence="11 13" id="KW-0186">Copper</keyword>
<evidence type="ECO:0000256" key="5">
    <source>
        <dbReference type="ARBA" id="ARBA00012297"/>
    </source>
</evidence>
<comment type="function">
    <text evidence="2 13">Lignin degradation and detoxification of lignin-derived products.</text>
</comment>
<evidence type="ECO:0000256" key="2">
    <source>
        <dbReference type="ARBA" id="ARBA00002075"/>
    </source>
</evidence>
<name>A0A0D6R761_ARACU</name>
<dbReference type="EC" id="1.10.3.2" evidence="5 13"/>
<feature type="domain" description="Plastocyanin-like" evidence="16">
    <location>
        <begin position="41"/>
        <end position="151"/>
    </location>
</feature>
<reference evidence="17" key="1">
    <citation type="submission" date="2015-03" db="EMBL/GenBank/DDBJ databases">
        <title>A transcriptome of Araucaria cunninghamii, an australian fine timber species.</title>
        <authorList>
            <person name="Jing Yi C.J.Y."/>
            <person name="Yin San L.Y.S."/>
            <person name="Abdul Karim S.S."/>
            <person name="Wan Azmi N.N."/>
            <person name="Hercus R.R."/>
            <person name="Croft L.L."/>
        </authorList>
    </citation>
    <scope>NUCLEOTIDE SEQUENCE</scope>
    <source>
        <strain evidence="17">MI0301</strain>
        <tissue evidence="17">Leaf</tissue>
    </source>
</reference>
<evidence type="ECO:0000256" key="8">
    <source>
        <dbReference type="ARBA" id="ARBA00022723"/>
    </source>
</evidence>
<evidence type="ECO:0000256" key="6">
    <source>
        <dbReference type="ARBA" id="ARBA00022523"/>
    </source>
</evidence>
<dbReference type="CDD" id="cd13875">
    <property type="entry name" value="CuRO_2_LCC_plant"/>
    <property type="match status" value="1"/>
</dbReference>
<evidence type="ECO:0000259" key="15">
    <source>
        <dbReference type="Pfam" id="PF07731"/>
    </source>
</evidence>
<comment type="catalytic activity">
    <reaction evidence="1 13">
        <text>4 hydroquinone + O2 = 4 benzosemiquinone + 2 H2O</text>
        <dbReference type="Rhea" id="RHEA:11276"/>
        <dbReference type="ChEBI" id="CHEBI:15377"/>
        <dbReference type="ChEBI" id="CHEBI:15379"/>
        <dbReference type="ChEBI" id="CHEBI:17594"/>
        <dbReference type="ChEBI" id="CHEBI:17977"/>
        <dbReference type="EC" id="1.10.3.2"/>
    </reaction>
</comment>
<dbReference type="InterPro" id="IPR011707">
    <property type="entry name" value="Cu-oxidase-like_N"/>
</dbReference>
<dbReference type="InterPro" id="IPR001117">
    <property type="entry name" value="Cu-oxidase_2nd"/>
</dbReference>
<dbReference type="InterPro" id="IPR034285">
    <property type="entry name" value="CuRO_2_LCC"/>
</dbReference>
<feature type="domain" description="Plastocyanin-like" evidence="15">
    <location>
        <begin position="418"/>
        <end position="553"/>
    </location>
</feature>
<evidence type="ECO:0000259" key="16">
    <source>
        <dbReference type="Pfam" id="PF07732"/>
    </source>
</evidence>
<dbReference type="GO" id="GO:0052716">
    <property type="term" value="F:hydroquinone:oxygen oxidoreductase activity"/>
    <property type="evidence" value="ECO:0007669"/>
    <property type="project" value="UniProtKB-EC"/>
</dbReference>
<dbReference type="PANTHER" id="PTHR11709">
    <property type="entry name" value="MULTI-COPPER OXIDASE"/>
    <property type="match status" value="1"/>
</dbReference>
<keyword evidence="10 13" id="KW-0560">Oxidoreductase</keyword>
<dbReference type="Pfam" id="PF07732">
    <property type="entry name" value="Cu-oxidase_3"/>
    <property type="match status" value="1"/>
</dbReference>
<dbReference type="CDD" id="cd13897">
    <property type="entry name" value="CuRO_3_LCC_plant"/>
    <property type="match status" value="1"/>
</dbReference>
<protein>
    <recommendedName>
        <fullName evidence="5 13">Laccase</fullName>
        <ecNumber evidence="5 13">1.10.3.2</ecNumber>
    </recommendedName>
    <alternativeName>
        <fullName evidence="13">Benzenediol:oxygen oxidoreductase</fullName>
    </alternativeName>
    <alternativeName>
        <fullName evidence="13">Diphenol oxidase</fullName>
    </alternativeName>
    <alternativeName>
        <fullName evidence="13">Urishiol oxidase</fullName>
    </alternativeName>
</protein>
<keyword evidence="7 13" id="KW-0964">Secreted</keyword>
<dbReference type="InterPro" id="IPR034289">
    <property type="entry name" value="CuRO_3_LCC"/>
</dbReference>
<dbReference type="InterPro" id="IPR034288">
    <property type="entry name" value="CuRO_1_LCC"/>
</dbReference>
<evidence type="ECO:0000259" key="14">
    <source>
        <dbReference type="Pfam" id="PF00394"/>
    </source>
</evidence>
<dbReference type="FunFam" id="2.60.40.420:FF:000062">
    <property type="entry name" value="Laccase"/>
    <property type="match status" value="1"/>
</dbReference>
<dbReference type="PROSITE" id="PS00079">
    <property type="entry name" value="MULTICOPPER_OXIDASE1"/>
    <property type="match status" value="1"/>
</dbReference>
<keyword evidence="8 13" id="KW-0479">Metal-binding</keyword>
<feature type="domain" description="Plastocyanin-like" evidence="14">
    <location>
        <begin position="164"/>
        <end position="315"/>
    </location>
</feature>
<dbReference type="GO" id="GO:0048046">
    <property type="term" value="C:apoplast"/>
    <property type="evidence" value="ECO:0007669"/>
    <property type="project" value="UniProtKB-SubCell"/>
</dbReference>
<dbReference type="InterPro" id="IPR008972">
    <property type="entry name" value="Cupredoxin"/>
</dbReference>
<keyword evidence="9 13" id="KW-0677">Repeat</keyword>
<dbReference type="PANTHER" id="PTHR11709:SF262">
    <property type="entry name" value="LACCASE-14"/>
    <property type="match status" value="1"/>
</dbReference>
<evidence type="ECO:0000256" key="11">
    <source>
        <dbReference type="ARBA" id="ARBA00023008"/>
    </source>
</evidence>
<organism evidence="17">
    <name type="scientific">Araucaria cunninghamii</name>
    <name type="common">Hoop pine</name>
    <name type="synonym">Moreton Bay pine</name>
    <dbReference type="NCBI Taxonomy" id="56994"/>
    <lineage>
        <taxon>Eukaryota</taxon>
        <taxon>Viridiplantae</taxon>
        <taxon>Streptophyta</taxon>
        <taxon>Embryophyta</taxon>
        <taxon>Tracheophyta</taxon>
        <taxon>Spermatophyta</taxon>
        <taxon>Pinopsida</taxon>
        <taxon>Pinidae</taxon>
        <taxon>Conifers II</taxon>
        <taxon>Araucariales</taxon>
        <taxon>Araucariaceae</taxon>
        <taxon>Araucaria</taxon>
    </lineage>
</organism>
<dbReference type="CDD" id="cd13849">
    <property type="entry name" value="CuRO_1_LCC_plant"/>
    <property type="match status" value="1"/>
</dbReference>
<proteinExistence type="inferred from homology"/>
<dbReference type="Pfam" id="PF00394">
    <property type="entry name" value="Cu-oxidase"/>
    <property type="match status" value="1"/>
</dbReference>
<keyword evidence="12 13" id="KW-0439">Lignin degradation</keyword>
<keyword evidence="6 13" id="KW-0052">Apoplast</keyword>
<dbReference type="InterPro" id="IPR045087">
    <property type="entry name" value="Cu-oxidase_fam"/>
</dbReference>
<evidence type="ECO:0000256" key="9">
    <source>
        <dbReference type="ARBA" id="ARBA00022737"/>
    </source>
</evidence>
<dbReference type="Pfam" id="PF07731">
    <property type="entry name" value="Cu-oxidase_2"/>
    <property type="match status" value="1"/>
</dbReference>
<dbReference type="PROSITE" id="PS00080">
    <property type="entry name" value="MULTICOPPER_OXIDASE2"/>
    <property type="match status" value="1"/>
</dbReference>
<dbReference type="InterPro" id="IPR033138">
    <property type="entry name" value="Cu_oxidase_CS"/>
</dbReference>
<dbReference type="Gene3D" id="2.60.40.420">
    <property type="entry name" value="Cupredoxins - blue copper proteins"/>
    <property type="match status" value="3"/>
</dbReference>
<comment type="similarity">
    <text evidence="4 13">Belongs to the multicopper oxidase family.</text>
</comment>
<evidence type="ECO:0000256" key="1">
    <source>
        <dbReference type="ARBA" id="ARBA00000349"/>
    </source>
</evidence>
<evidence type="ECO:0000256" key="10">
    <source>
        <dbReference type="ARBA" id="ARBA00023002"/>
    </source>
</evidence>
<dbReference type="SUPFAM" id="SSF49503">
    <property type="entry name" value="Cupredoxins"/>
    <property type="match status" value="3"/>
</dbReference>
<dbReference type="AlphaFoldDB" id="A0A0D6R761"/>
<comment type="cofactor">
    <cofactor evidence="13">
        <name>Cu cation</name>
        <dbReference type="ChEBI" id="CHEBI:23378"/>
    </cofactor>
    <text evidence="13">Binds 4 Cu cations per monomer.</text>
</comment>
<dbReference type="FunFam" id="2.60.40.420:FF:000049">
    <property type="entry name" value="Laccase"/>
    <property type="match status" value="1"/>
</dbReference>
<evidence type="ECO:0000256" key="3">
    <source>
        <dbReference type="ARBA" id="ARBA00004271"/>
    </source>
</evidence>
<dbReference type="NCBIfam" id="TIGR03389">
    <property type="entry name" value="laccase"/>
    <property type="match status" value="1"/>
</dbReference>
<dbReference type="InterPro" id="IPR002355">
    <property type="entry name" value="Cu_oxidase_Cu_BS"/>
</dbReference>
<dbReference type="GO" id="GO:0005507">
    <property type="term" value="F:copper ion binding"/>
    <property type="evidence" value="ECO:0007669"/>
    <property type="project" value="InterPro"/>
</dbReference>
<evidence type="ECO:0000313" key="17">
    <source>
        <dbReference type="EMBL" id="JAG98674.1"/>
    </source>
</evidence>
<sequence length="570" mass="63055">MVFNSTAHSPGFLVLLATYVVFLVRLTRAEVHHYRFFIEPTPLTRLCQTHNVITVNGQLPGPTLHVRNGDTIIVEAHNRAKYNATLHWHGVRQIRTAWADGPGYITQCPIQPGGSYTYRFTIIGQEGTLWWHAHVSWLRASVYGAIVIYPRRGCPYPFAPPHGEIPILLGEWWNRDPIVVVNQAILTGGAPNISNAFTINGQPGDLYPCSSPGTFRLPVERGKTYLLRMVNAAINNELFFKVAGHTLTVVAVDASYTKPYTTDVIFIAPGQSADVLFTANQAPGSYYMAARAYTNMQPGNFDNTTTTAILQYVGAQGSARPILPQLPAFNDTPAVFRFTRALRSLASREHPVDVPMNIDENIISTVGLGLLPCPAGMTCAAPNNTRLRASMNNVSFVEPTVAILQAAYFGINGVFTTDFPQTPPVVFNYTGQNIPRNLWAPILGTKVKVLNYNATVQLVFQGTNIFVADNHPMHLHGYDFYVVGEGSGNYNPQTDPRTFNLVDPPQRNTVGVPVNGWAAIRFRADNPGTWFLHCHFDDHMTWGLKMVFIVKNGPGYWATLEPPPPDLPRC</sequence>
<dbReference type="GO" id="GO:0046274">
    <property type="term" value="P:lignin catabolic process"/>
    <property type="evidence" value="ECO:0007669"/>
    <property type="project" value="UniProtKB-KW"/>
</dbReference>
<dbReference type="InterPro" id="IPR017761">
    <property type="entry name" value="Laccase"/>
</dbReference>
<evidence type="ECO:0000256" key="13">
    <source>
        <dbReference type="RuleBase" id="RU361119"/>
    </source>
</evidence>
<evidence type="ECO:0000256" key="12">
    <source>
        <dbReference type="ARBA" id="ARBA00023185"/>
    </source>
</evidence>
<comment type="subcellular location">
    <subcellularLocation>
        <location evidence="3 13">Secreted</location>
        <location evidence="3 13">Extracellular space</location>
        <location evidence="3 13">Apoplast</location>
    </subcellularLocation>
</comment>
<accession>A0A0D6R761</accession>
<evidence type="ECO:0000256" key="7">
    <source>
        <dbReference type="ARBA" id="ARBA00022525"/>
    </source>
</evidence>